<proteinExistence type="predicted"/>
<protein>
    <submittedName>
        <fullName evidence="1">Uncharacterized protein</fullName>
    </submittedName>
</protein>
<name>A0A9R1VZN2_LACSA</name>
<dbReference type="EMBL" id="NBSK02000004">
    <property type="protein sequence ID" value="KAJ0214469.1"/>
    <property type="molecule type" value="Genomic_DNA"/>
</dbReference>
<dbReference type="AlphaFoldDB" id="A0A9R1VZN2"/>
<sequence>MKIFKVQPTKFSSSRPTLPRIVPGTESEPVPIYRSGFRFYTIPLTGSGFSGSGSIRSGFGPTFIPTLNHYIDIRRQPLYLGVFERKLSNASKHNVMECP</sequence>
<evidence type="ECO:0000313" key="2">
    <source>
        <dbReference type="Proteomes" id="UP000235145"/>
    </source>
</evidence>
<organism evidence="1 2">
    <name type="scientific">Lactuca sativa</name>
    <name type="common">Garden lettuce</name>
    <dbReference type="NCBI Taxonomy" id="4236"/>
    <lineage>
        <taxon>Eukaryota</taxon>
        <taxon>Viridiplantae</taxon>
        <taxon>Streptophyta</taxon>
        <taxon>Embryophyta</taxon>
        <taxon>Tracheophyta</taxon>
        <taxon>Spermatophyta</taxon>
        <taxon>Magnoliopsida</taxon>
        <taxon>eudicotyledons</taxon>
        <taxon>Gunneridae</taxon>
        <taxon>Pentapetalae</taxon>
        <taxon>asterids</taxon>
        <taxon>campanulids</taxon>
        <taxon>Asterales</taxon>
        <taxon>Asteraceae</taxon>
        <taxon>Cichorioideae</taxon>
        <taxon>Cichorieae</taxon>
        <taxon>Lactucinae</taxon>
        <taxon>Lactuca</taxon>
    </lineage>
</organism>
<keyword evidence="2" id="KW-1185">Reference proteome</keyword>
<gene>
    <name evidence="1" type="ORF">LSAT_V11C400195720</name>
</gene>
<comment type="caution">
    <text evidence="1">The sequence shown here is derived from an EMBL/GenBank/DDBJ whole genome shotgun (WGS) entry which is preliminary data.</text>
</comment>
<evidence type="ECO:0000313" key="1">
    <source>
        <dbReference type="EMBL" id="KAJ0214469.1"/>
    </source>
</evidence>
<dbReference type="Proteomes" id="UP000235145">
    <property type="component" value="Unassembled WGS sequence"/>
</dbReference>
<accession>A0A9R1VZN2</accession>
<reference evidence="1 2" key="1">
    <citation type="journal article" date="2017" name="Nat. Commun.">
        <title>Genome assembly with in vitro proximity ligation data and whole-genome triplication in lettuce.</title>
        <authorList>
            <person name="Reyes-Chin-Wo S."/>
            <person name="Wang Z."/>
            <person name="Yang X."/>
            <person name="Kozik A."/>
            <person name="Arikit S."/>
            <person name="Song C."/>
            <person name="Xia L."/>
            <person name="Froenicke L."/>
            <person name="Lavelle D.O."/>
            <person name="Truco M.J."/>
            <person name="Xia R."/>
            <person name="Zhu S."/>
            <person name="Xu C."/>
            <person name="Xu H."/>
            <person name="Xu X."/>
            <person name="Cox K."/>
            <person name="Korf I."/>
            <person name="Meyers B.C."/>
            <person name="Michelmore R.W."/>
        </authorList>
    </citation>
    <scope>NUCLEOTIDE SEQUENCE [LARGE SCALE GENOMIC DNA]</scope>
    <source>
        <strain evidence="2">cv. Salinas</strain>
        <tissue evidence="1">Seedlings</tissue>
    </source>
</reference>